<organism evidence="13 14">
    <name type="scientific">Patulibacter medicamentivorans</name>
    <dbReference type="NCBI Taxonomy" id="1097667"/>
    <lineage>
        <taxon>Bacteria</taxon>
        <taxon>Bacillati</taxon>
        <taxon>Actinomycetota</taxon>
        <taxon>Thermoleophilia</taxon>
        <taxon>Solirubrobacterales</taxon>
        <taxon>Patulibacteraceae</taxon>
        <taxon>Patulibacter</taxon>
    </lineage>
</organism>
<dbReference type="HAMAP" id="MF_01470">
    <property type="entry name" value="Cas1"/>
    <property type="match status" value="1"/>
</dbReference>
<dbReference type="PATRIC" id="fig|1097667.3.peg.2017"/>
<comment type="cofactor">
    <cofactor evidence="10">
        <name>Mg(2+)</name>
        <dbReference type="ChEBI" id="CHEBI:18420"/>
    </cofactor>
    <cofactor evidence="10">
        <name>Mn(2+)</name>
        <dbReference type="ChEBI" id="CHEBI:29035"/>
    </cofactor>
</comment>
<dbReference type="PANTHER" id="PTHR34353">
    <property type="entry name" value="CRISPR-ASSOCIATED ENDONUCLEASE CAS1 1"/>
    <property type="match status" value="1"/>
</dbReference>
<keyword evidence="2 10" id="KW-0479">Metal-binding</keyword>
<evidence type="ECO:0000256" key="11">
    <source>
        <dbReference type="SAM" id="MobiDB-lite"/>
    </source>
</evidence>
<keyword evidence="5 10" id="KW-0460">Magnesium</keyword>
<dbReference type="GO" id="GO:0043571">
    <property type="term" value="P:maintenance of CRISPR repeat elements"/>
    <property type="evidence" value="ECO:0007669"/>
    <property type="project" value="UniProtKB-UniRule"/>
</dbReference>
<comment type="subunit">
    <text evidence="9 10">Homodimer, forms a heterotetramer with a Cas2 homodimer.</text>
</comment>
<dbReference type="CDD" id="cd09634">
    <property type="entry name" value="Cas1_I-II-III"/>
    <property type="match status" value="1"/>
</dbReference>
<evidence type="ECO:0000256" key="5">
    <source>
        <dbReference type="ARBA" id="ARBA00022842"/>
    </source>
</evidence>
<comment type="similarity">
    <text evidence="10">Belongs to the CRISPR-associated endonuclease Cas1 family.</text>
</comment>
<keyword evidence="13" id="KW-0269">Exonuclease</keyword>
<dbReference type="AlphaFoldDB" id="H0E5E4"/>
<dbReference type="Pfam" id="PF01930">
    <property type="entry name" value="Cas_Cas4"/>
    <property type="match status" value="1"/>
</dbReference>
<comment type="caution">
    <text evidence="13">The sequence shown here is derived from an EMBL/GenBank/DDBJ whole genome shotgun (WGS) entry which is preliminary data.</text>
</comment>
<comment type="function">
    <text evidence="10">CRISPR (clustered regularly interspaced short palindromic repeat), is an adaptive immune system that provides protection against mobile genetic elements (viruses, transposable elements and conjugative plasmids). CRISPR clusters contain spacers, sequences complementary to antecedent mobile elements, and target invading nucleic acids. CRISPR clusters are transcribed and processed into CRISPR RNA (crRNA). Acts as a dsDNA endonuclease. Involved in the integration of spacer DNA into the CRISPR cassette.</text>
</comment>
<dbReference type="GO" id="GO:0004519">
    <property type="term" value="F:endonuclease activity"/>
    <property type="evidence" value="ECO:0007669"/>
    <property type="project" value="UniProtKB-UniRule"/>
</dbReference>
<feature type="domain" description="DUF83" evidence="12">
    <location>
        <begin position="116"/>
        <end position="230"/>
    </location>
</feature>
<dbReference type="InterPro" id="IPR042211">
    <property type="entry name" value="CRISPR-assoc_Cas1_N"/>
</dbReference>
<feature type="compositionally biased region" description="Basic and acidic residues" evidence="11">
    <location>
        <begin position="52"/>
        <end position="62"/>
    </location>
</feature>
<evidence type="ECO:0000256" key="3">
    <source>
        <dbReference type="ARBA" id="ARBA00022759"/>
    </source>
</evidence>
<accession>H0E5E4</accession>
<sequence>MTLESRRQPPADDALVPARILNEHVYCPRLAWLEWEARAFVDNLETVEGRDLHRRVDQERGGTPEPPSVDDSADGFSQGSDGSATESDHAPSPDPGDDRPRTVTALSISSPRLGVTAKLDRVDFRDGQAIPVETKRGKPRRGGPVVWDPERAQLTVQVLLLREQGHAVPHAEVFFAETRSRHEVPISDDAEAWIAGLVAEVRANAAETTPPPPLVDSPKCPRCSLVSVCLPDEVNLLRDRTTEKPRRLVARDDPRSPLYVMTPGAFVRQKGGRLELEHQGEKVASRRLLDIAHLAVFGNVTVSSGAVRACMEQDTPILWFSSGGWFSGYAVPHGGSWVARRMAQTVLALDLARGPVAAAMIAGKLRNQRTLLRRLGGEAQREAASQLTELARACEAESDPVVLLGLEGTGARIYFDGFPSLLKRHGDEFRFEGRNRRPPTDPVNAMLSFAYALLVRDTTVGCLAAGLDPQVGLLHRPRHGRPSLALDLAEEFRPLVGDSTVVTAINNGEVRPRDFVRRGGAVALTDSGRKRVIAAYERRVAVTLEHPLYGYRVSYRRAMELQARHLAAVVDGQLESYRPLTTR</sequence>
<reference evidence="13 14" key="1">
    <citation type="journal article" date="2013" name="Biodegradation">
        <title>Quantitative proteomic analysis of ibuprofen-degrading Patulibacter sp. strain I11.</title>
        <authorList>
            <person name="Almeida B."/>
            <person name="Kjeldal H."/>
            <person name="Lolas I."/>
            <person name="Knudsen A.D."/>
            <person name="Carvalho G."/>
            <person name="Nielsen K.L."/>
            <person name="Barreto Crespo M.T."/>
            <person name="Stensballe A."/>
            <person name="Nielsen J.L."/>
        </authorList>
    </citation>
    <scope>NUCLEOTIDE SEQUENCE [LARGE SCALE GENOMIC DNA]</scope>
    <source>
        <strain evidence="13 14">I11</strain>
    </source>
</reference>
<evidence type="ECO:0000256" key="4">
    <source>
        <dbReference type="ARBA" id="ARBA00022801"/>
    </source>
</evidence>
<feature type="region of interest" description="Disordered" evidence="11">
    <location>
        <begin position="52"/>
        <end position="109"/>
    </location>
</feature>
<dbReference type="InterPro" id="IPR050646">
    <property type="entry name" value="Cas1"/>
</dbReference>
<evidence type="ECO:0000313" key="13">
    <source>
        <dbReference type="EMBL" id="EHN11101.1"/>
    </source>
</evidence>
<dbReference type="Gene3D" id="3.90.320.10">
    <property type="match status" value="1"/>
</dbReference>
<feature type="binding site" evidence="10">
    <location>
        <position position="407"/>
    </location>
    <ligand>
        <name>Mn(2+)</name>
        <dbReference type="ChEBI" id="CHEBI:29035"/>
    </ligand>
</feature>
<dbReference type="Gene3D" id="3.100.10.20">
    <property type="entry name" value="CRISPR-associated endonuclease Cas1, N-terminal domain"/>
    <property type="match status" value="1"/>
</dbReference>
<evidence type="ECO:0000313" key="14">
    <source>
        <dbReference type="Proteomes" id="UP000005143"/>
    </source>
</evidence>
<dbReference type="GO" id="GO:0046872">
    <property type="term" value="F:metal ion binding"/>
    <property type="evidence" value="ECO:0007669"/>
    <property type="project" value="UniProtKB-UniRule"/>
</dbReference>
<dbReference type="NCBIfam" id="TIGR00287">
    <property type="entry name" value="cas1"/>
    <property type="match status" value="1"/>
</dbReference>
<evidence type="ECO:0000256" key="2">
    <source>
        <dbReference type="ARBA" id="ARBA00022723"/>
    </source>
</evidence>
<protein>
    <recommendedName>
        <fullName evidence="10">CRISPR-associated endonuclease Cas1</fullName>
        <ecNumber evidence="10">3.1.-.-</ecNumber>
    </recommendedName>
</protein>
<dbReference type="GO" id="GO:0004527">
    <property type="term" value="F:exonuclease activity"/>
    <property type="evidence" value="ECO:0007669"/>
    <property type="project" value="UniProtKB-KW"/>
</dbReference>
<gene>
    <name evidence="10" type="primary">cas1</name>
    <name evidence="13" type="ORF">PAI11_20350</name>
</gene>
<proteinExistence type="inferred from homology"/>
<evidence type="ECO:0000256" key="6">
    <source>
        <dbReference type="ARBA" id="ARBA00023118"/>
    </source>
</evidence>
<evidence type="ECO:0000256" key="9">
    <source>
        <dbReference type="ARBA" id="ARBA00038592"/>
    </source>
</evidence>
<evidence type="ECO:0000256" key="10">
    <source>
        <dbReference type="HAMAP-Rule" id="MF_01470"/>
    </source>
</evidence>
<keyword evidence="1 10" id="KW-0540">Nuclease</keyword>
<name>H0E5E4_9ACTN</name>
<dbReference type="RefSeq" id="WP_007574325.1">
    <property type="nucleotide sequence ID" value="NZ_AGUD01000163.1"/>
</dbReference>
<dbReference type="Proteomes" id="UP000005143">
    <property type="component" value="Unassembled WGS sequence"/>
</dbReference>
<dbReference type="GO" id="GO:0003677">
    <property type="term" value="F:DNA binding"/>
    <property type="evidence" value="ECO:0007669"/>
    <property type="project" value="UniProtKB-KW"/>
</dbReference>
<evidence type="ECO:0000259" key="12">
    <source>
        <dbReference type="Pfam" id="PF01930"/>
    </source>
</evidence>
<dbReference type="GO" id="GO:0051607">
    <property type="term" value="P:defense response to virus"/>
    <property type="evidence" value="ECO:0007669"/>
    <property type="project" value="UniProtKB-UniRule"/>
</dbReference>
<keyword evidence="4 10" id="KW-0378">Hydrolase</keyword>
<feature type="compositionally biased region" description="Basic and acidic residues" evidence="11">
    <location>
        <begin position="86"/>
        <end position="101"/>
    </location>
</feature>
<feature type="compositionally biased region" description="Polar residues" evidence="11">
    <location>
        <begin position="75"/>
        <end position="85"/>
    </location>
</feature>
<evidence type="ECO:0000256" key="8">
    <source>
        <dbReference type="ARBA" id="ARBA00023211"/>
    </source>
</evidence>
<dbReference type="InterPro" id="IPR042206">
    <property type="entry name" value="CRISPR-assoc_Cas1_C"/>
</dbReference>
<feature type="binding site" evidence="10">
    <location>
        <position position="475"/>
    </location>
    <ligand>
        <name>Mn(2+)</name>
        <dbReference type="ChEBI" id="CHEBI:29035"/>
    </ligand>
</feature>
<dbReference type="Gene3D" id="1.20.120.920">
    <property type="entry name" value="CRISPR-associated endonuclease Cas1, C-terminal domain"/>
    <property type="match status" value="1"/>
</dbReference>
<keyword evidence="6 10" id="KW-0051">Antiviral defense</keyword>
<keyword evidence="7 10" id="KW-0238">DNA-binding</keyword>
<evidence type="ECO:0000256" key="1">
    <source>
        <dbReference type="ARBA" id="ARBA00022722"/>
    </source>
</evidence>
<dbReference type="EC" id="3.1.-.-" evidence="10"/>
<dbReference type="InterPro" id="IPR011604">
    <property type="entry name" value="PDDEXK-like_dom_sf"/>
</dbReference>
<keyword evidence="8 10" id="KW-0464">Manganese</keyword>
<keyword evidence="14" id="KW-1185">Reference proteome</keyword>
<dbReference type="EMBL" id="AGUD01000163">
    <property type="protein sequence ID" value="EHN11101.1"/>
    <property type="molecule type" value="Genomic_DNA"/>
</dbReference>
<feature type="binding site" evidence="10">
    <location>
        <position position="490"/>
    </location>
    <ligand>
        <name>Mn(2+)</name>
        <dbReference type="ChEBI" id="CHEBI:29035"/>
    </ligand>
</feature>
<dbReference type="InterPro" id="IPR022765">
    <property type="entry name" value="Dna2/Cas4_DUF83"/>
</dbReference>
<dbReference type="Pfam" id="PF01867">
    <property type="entry name" value="Cas_Cas1"/>
    <property type="match status" value="1"/>
</dbReference>
<dbReference type="PANTHER" id="PTHR34353:SF2">
    <property type="entry name" value="CRISPR-ASSOCIATED ENDONUCLEASE CAS1 1"/>
    <property type="match status" value="1"/>
</dbReference>
<dbReference type="InterPro" id="IPR002729">
    <property type="entry name" value="CRISPR-assoc_Cas1"/>
</dbReference>
<evidence type="ECO:0000256" key="7">
    <source>
        <dbReference type="ARBA" id="ARBA00023125"/>
    </source>
</evidence>
<keyword evidence="3 10" id="KW-0255">Endonuclease</keyword>